<dbReference type="EMBL" id="UNOZ01000017">
    <property type="protein sequence ID" value="SYX90160.1"/>
    <property type="molecule type" value="Genomic_DNA"/>
</dbReference>
<dbReference type="PANTHER" id="PTHR43792">
    <property type="entry name" value="GNAT FAMILY, PUTATIVE (AFU_ORTHOLOGUE AFUA_3G00765)-RELATED-RELATED"/>
    <property type="match status" value="1"/>
</dbReference>
<dbReference type="SUPFAM" id="SSF55729">
    <property type="entry name" value="Acyl-CoA N-acyltransferases (Nat)"/>
    <property type="match status" value="1"/>
</dbReference>
<dbReference type="GO" id="GO:0016747">
    <property type="term" value="F:acyltransferase activity, transferring groups other than amino-acyl groups"/>
    <property type="evidence" value="ECO:0007669"/>
    <property type="project" value="InterPro"/>
</dbReference>
<dbReference type="Proteomes" id="UP000263595">
    <property type="component" value="Unassembled WGS sequence"/>
</dbReference>
<feature type="domain" description="N-acetyltransferase" evidence="4">
    <location>
        <begin position="26"/>
        <end position="176"/>
    </location>
</feature>
<dbReference type="PANTHER" id="PTHR43792:SF8">
    <property type="entry name" value="[RIBOSOMAL PROTEIN US5]-ALANINE N-ACETYLTRANSFERASE"/>
    <property type="match status" value="1"/>
</dbReference>
<evidence type="ECO:0000313" key="6">
    <source>
        <dbReference type="Proteomes" id="UP000263595"/>
    </source>
</evidence>
<reference evidence="6" key="1">
    <citation type="submission" date="2018-08" db="EMBL/GenBank/DDBJ databases">
        <authorList>
            <person name="Blom J."/>
        </authorList>
    </citation>
    <scope>NUCLEOTIDE SEQUENCE [LARGE SCALE GENOMIC DNA]</scope>
    <source>
        <strain evidence="6">CCOS 865</strain>
    </source>
</reference>
<dbReference type="Gene3D" id="3.40.630.30">
    <property type="match status" value="1"/>
</dbReference>
<keyword evidence="5" id="KW-0689">Ribosomal protein</keyword>
<dbReference type="InterPro" id="IPR000182">
    <property type="entry name" value="GNAT_dom"/>
</dbReference>
<dbReference type="RefSeq" id="WP_119141139.1">
    <property type="nucleotide sequence ID" value="NZ_CBCSFL010000091.1"/>
</dbReference>
<keyword evidence="5" id="KW-0687">Ribonucleoprotein</keyword>
<name>A0A383RSV4_9PSED</name>
<evidence type="ECO:0000256" key="1">
    <source>
        <dbReference type="ARBA" id="ARBA00022679"/>
    </source>
</evidence>
<organism evidence="5 6">
    <name type="scientific">Pseudomonas reidholzensis</name>
    <dbReference type="NCBI Taxonomy" id="1785162"/>
    <lineage>
        <taxon>Bacteria</taxon>
        <taxon>Pseudomonadati</taxon>
        <taxon>Pseudomonadota</taxon>
        <taxon>Gammaproteobacteria</taxon>
        <taxon>Pseudomonadales</taxon>
        <taxon>Pseudomonadaceae</taxon>
        <taxon>Pseudomonas</taxon>
    </lineage>
</organism>
<proteinExistence type="inferred from homology"/>
<dbReference type="Pfam" id="PF13302">
    <property type="entry name" value="Acetyltransf_3"/>
    <property type="match status" value="1"/>
</dbReference>
<dbReference type="InterPro" id="IPR016181">
    <property type="entry name" value="Acyl_CoA_acyltransferase"/>
</dbReference>
<dbReference type="AlphaFoldDB" id="A0A383RSV4"/>
<gene>
    <name evidence="5" type="ORF">CCOS865_02426</name>
</gene>
<keyword evidence="6" id="KW-1185">Reference proteome</keyword>
<dbReference type="GO" id="GO:0005840">
    <property type="term" value="C:ribosome"/>
    <property type="evidence" value="ECO:0007669"/>
    <property type="project" value="UniProtKB-KW"/>
</dbReference>
<dbReference type="OrthoDB" id="8913805at2"/>
<evidence type="ECO:0000256" key="2">
    <source>
        <dbReference type="ARBA" id="ARBA00023315"/>
    </source>
</evidence>
<evidence type="ECO:0000256" key="3">
    <source>
        <dbReference type="ARBA" id="ARBA00038502"/>
    </source>
</evidence>
<sequence>MPVLTPYPELPETLDSARLRVTRPDAALAPQVHQALSSSYALHQPFLVWAKPDWTLDDIRQSLDKSQIDFLAPTGEKRFFVLTPQGDAVIGCVGLTPRDGEYEVGYWVSQGFAGQGLMREALEMLLDALEVPVWLTTALDNSASQRLAERVGFSKVGETPREIDPTTPGLLYRRAPVQRG</sequence>
<keyword evidence="1 5" id="KW-0808">Transferase</keyword>
<keyword evidence="2" id="KW-0012">Acyltransferase</keyword>
<evidence type="ECO:0000259" key="4">
    <source>
        <dbReference type="PROSITE" id="PS51186"/>
    </source>
</evidence>
<dbReference type="PROSITE" id="PS51186">
    <property type="entry name" value="GNAT"/>
    <property type="match status" value="1"/>
</dbReference>
<accession>A0A383RSV4</accession>
<protein>
    <submittedName>
        <fullName evidence="5">Acetyltransferase, ribosomal protein N-acetylase</fullName>
    </submittedName>
</protein>
<dbReference type="InterPro" id="IPR051531">
    <property type="entry name" value="N-acetyltransferase"/>
</dbReference>
<evidence type="ECO:0000313" key="5">
    <source>
        <dbReference type="EMBL" id="SYX90160.1"/>
    </source>
</evidence>
<comment type="similarity">
    <text evidence="3">Belongs to the acetyltransferase family. RimJ subfamily.</text>
</comment>